<proteinExistence type="predicted"/>
<evidence type="ECO:0000256" key="1">
    <source>
        <dbReference type="SAM" id="MobiDB-lite"/>
    </source>
</evidence>
<organism evidence="2 3">
    <name type="scientific">Ceriporiopsis subvermispora (strain B)</name>
    <name type="common">White-rot fungus</name>
    <name type="synonym">Gelatoporia subvermispora</name>
    <dbReference type="NCBI Taxonomy" id="914234"/>
    <lineage>
        <taxon>Eukaryota</taxon>
        <taxon>Fungi</taxon>
        <taxon>Dikarya</taxon>
        <taxon>Basidiomycota</taxon>
        <taxon>Agaricomycotina</taxon>
        <taxon>Agaricomycetes</taxon>
        <taxon>Polyporales</taxon>
        <taxon>Gelatoporiaceae</taxon>
        <taxon>Gelatoporia</taxon>
    </lineage>
</organism>
<dbReference type="AlphaFoldDB" id="M2Q0J1"/>
<dbReference type="HOGENOM" id="CLU_2249813_0_0_1"/>
<protein>
    <submittedName>
        <fullName evidence="2">Uncharacterized protein</fullName>
    </submittedName>
</protein>
<evidence type="ECO:0000313" key="3">
    <source>
        <dbReference type="Proteomes" id="UP000016930"/>
    </source>
</evidence>
<evidence type="ECO:0000313" key="2">
    <source>
        <dbReference type="EMBL" id="EMD30373.1"/>
    </source>
</evidence>
<name>M2Q0J1_CERS8</name>
<feature type="compositionally biased region" description="Polar residues" evidence="1">
    <location>
        <begin position="65"/>
        <end position="78"/>
    </location>
</feature>
<reference evidence="2 3" key="1">
    <citation type="journal article" date="2012" name="Proc. Natl. Acad. Sci. U.S.A.">
        <title>Comparative genomics of Ceriporiopsis subvermispora and Phanerochaete chrysosporium provide insight into selective ligninolysis.</title>
        <authorList>
            <person name="Fernandez-Fueyo E."/>
            <person name="Ruiz-Duenas F.J."/>
            <person name="Ferreira P."/>
            <person name="Floudas D."/>
            <person name="Hibbett D.S."/>
            <person name="Canessa P."/>
            <person name="Larrondo L.F."/>
            <person name="James T.Y."/>
            <person name="Seelenfreund D."/>
            <person name="Lobos S."/>
            <person name="Polanco R."/>
            <person name="Tello M."/>
            <person name="Honda Y."/>
            <person name="Watanabe T."/>
            <person name="Watanabe T."/>
            <person name="Ryu J.S."/>
            <person name="Kubicek C.P."/>
            <person name="Schmoll M."/>
            <person name="Gaskell J."/>
            <person name="Hammel K.E."/>
            <person name="St John F.J."/>
            <person name="Vanden Wymelenberg A."/>
            <person name="Sabat G."/>
            <person name="Splinter BonDurant S."/>
            <person name="Syed K."/>
            <person name="Yadav J.S."/>
            <person name="Doddapaneni H."/>
            <person name="Subramanian V."/>
            <person name="Lavin J.L."/>
            <person name="Oguiza J.A."/>
            <person name="Perez G."/>
            <person name="Pisabarro A.G."/>
            <person name="Ramirez L."/>
            <person name="Santoyo F."/>
            <person name="Master E."/>
            <person name="Coutinho P.M."/>
            <person name="Henrissat B."/>
            <person name="Lombard V."/>
            <person name="Magnuson J.K."/>
            <person name="Kuees U."/>
            <person name="Hori C."/>
            <person name="Igarashi K."/>
            <person name="Samejima M."/>
            <person name="Held B.W."/>
            <person name="Barry K.W."/>
            <person name="LaButti K.M."/>
            <person name="Lapidus A."/>
            <person name="Lindquist E.A."/>
            <person name="Lucas S.M."/>
            <person name="Riley R."/>
            <person name="Salamov A.A."/>
            <person name="Hoffmeister D."/>
            <person name="Schwenk D."/>
            <person name="Hadar Y."/>
            <person name="Yarden O."/>
            <person name="de Vries R.P."/>
            <person name="Wiebenga A."/>
            <person name="Stenlid J."/>
            <person name="Eastwood D."/>
            <person name="Grigoriev I.V."/>
            <person name="Berka R.M."/>
            <person name="Blanchette R.A."/>
            <person name="Kersten P."/>
            <person name="Martinez A.T."/>
            <person name="Vicuna R."/>
            <person name="Cullen D."/>
        </authorList>
    </citation>
    <scope>NUCLEOTIDE SEQUENCE [LARGE SCALE GENOMIC DNA]</scope>
    <source>
        <strain evidence="2 3">B</strain>
    </source>
</reference>
<dbReference type="Proteomes" id="UP000016930">
    <property type="component" value="Unassembled WGS sequence"/>
</dbReference>
<sequence length="104" mass="11048">MATSLHAPSVLPLHNVQRWPAHPICAARNVSPRAWPKPAERRVARVHEAAIAHSTPPVPSESRSRSYAATRTNSTASSPGCAPRSPRAAVQCRQQAAGVEGTAK</sequence>
<dbReference type="EMBL" id="KB446236">
    <property type="protein sequence ID" value="EMD30373.1"/>
    <property type="molecule type" value="Genomic_DNA"/>
</dbReference>
<accession>M2Q0J1</accession>
<keyword evidence="3" id="KW-1185">Reference proteome</keyword>
<feature type="region of interest" description="Disordered" evidence="1">
    <location>
        <begin position="52"/>
        <end position="104"/>
    </location>
</feature>
<gene>
    <name evidence="2" type="ORF">CERSUDRAFT_101463</name>
</gene>